<feature type="compositionally biased region" description="Low complexity" evidence="1">
    <location>
        <begin position="24"/>
        <end position="36"/>
    </location>
</feature>
<dbReference type="AlphaFoldDB" id="A0A0M3JNM0"/>
<organism evidence="2">
    <name type="scientific">Anisakis simplex</name>
    <name type="common">Herring worm</name>
    <dbReference type="NCBI Taxonomy" id="6269"/>
    <lineage>
        <taxon>Eukaryota</taxon>
        <taxon>Metazoa</taxon>
        <taxon>Ecdysozoa</taxon>
        <taxon>Nematoda</taxon>
        <taxon>Chromadorea</taxon>
        <taxon>Rhabditida</taxon>
        <taxon>Spirurina</taxon>
        <taxon>Ascaridomorpha</taxon>
        <taxon>Ascaridoidea</taxon>
        <taxon>Anisakidae</taxon>
        <taxon>Anisakis</taxon>
        <taxon>Anisakis simplex complex</taxon>
    </lineage>
</organism>
<evidence type="ECO:0000256" key="1">
    <source>
        <dbReference type="SAM" id="MobiDB-lite"/>
    </source>
</evidence>
<proteinExistence type="predicted"/>
<dbReference type="WBParaSite" id="ASIM_0000926101-mRNA-1">
    <property type="protein sequence ID" value="ASIM_0000926101-mRNA-1"/>
    <property type="gene ID" value="ASIM_0000926101"/>
</dbReference>
<feature type="compositionally biased region" description="Polar residues" evidence="1">
    <location>
        <begin position="40"/>
        <end position="49"/>
    </location>
</feature>
<dbReference type="InterPro" id="IPR004296">
    <property type="entry name" value="DUF236"/>
</dbReference>
<evidence type="ECO:0000313" key="2">
    <source>
        <dbReference type="WBParaSite" id="ASIM_0000926101-mRNA-1"/>
    </source>
</evidence>
<name>A0A0M3JNM0_ANISI</name>
<protein>
    <submittedName>
        <fullName evidence="2">Alkaline phosphatase</fullName>
    </submittedName>
</protein>
<feature type="region of interest" description="Disordered" evidence="1">
    <location>
        <begin position="1"/>
        <end position="49"/>
    </location>
</feature>
<reference evidence="2" key="1">
    <citation type="submission" date="2017-02" db="UniProtKB">
        <authorList>
            <consortium name="WormBaseParasite"/>
        </authorList>
    </citation>
    <scope>IDENTIFICATION</scope>
</reference>
<sequence length="49" mass="4583">LAGVGGDVFGEDKKKAAGGGGGPAAPKAPEKPGVAGTFDPNYQTLAGVG</sequence>
<accession>A0A0M3JNM0</accession>
<dbReference type="Pfam" id="PF03057">
    <property type="entry name" value="DUF236"/>
    <property type="match status" value="1"/>
</dbReference>